<dbReference type="GO" id="GO:0005525">
    <property type="term" value="F:GTP binding"/>
    <property type="evidence" value="ECO:0007669"/>
    <property type="project" value="InterPro"/>
</dbReference>
<dbReference type="InterPro" id="IPR027417">
    <property type="entry name" value="P-loop_NTPase"/>
</dbReference>
<evidence type="ECO:0000313" key="2">
    <source>
        <dbReference type="EMBL" id="VBB05990.1"/>
    </source>
</evidence>
<dbReference type="CDD" id="cd00882">
    <property type="entry name" value="Ras_like_GTPase"/>
    <property type="match status" value="1"/>
</dbReference>
<gene>
    <name evidence="2" type="ORF">LUCI_1201</name>
</gene>
<dbReference type="Gene3D" id="3.40.50.300">
    <property type="entry name" value="P-loop containing nucleotide triphosphate hydrolases"/>
    <property type="match status" value="1"/>
</dbReference>
<organism evidence="2 3">
    <name type="scientific">Lucifera butyrica</name>
    <dbReference type="NCBI Taxonomy" id="1351585"/>
    <lineage>
        <taxon>Bacteria</taxon>
        <taxon>Bacillati</taxon>
        <taxon>Bacillota</taxon>
        <taxon>Negativicutes</taxon>
        <taxon>Veillonellales</taxon>
        <taxon>Veillonellaceae</taxon>
        <taxon>Lucifera</taxon>
    </lineage>
</organism>
<dbReference type="SUPFAM" id="SSF52540">
    <property type="entry name" value="P-loop containing nucleoside triphosphate hydrolases"/>
    <property type="match status" value="1"/>
</dbReference>
<dbReference type="EMBL" id="UPPP01000061">
    <property type="protein sequence ID" value="VBB05990.1"/>
    <property type="molecule type" value="Genomic_DNA"/>
</dbReference>
<dbReference type="OrthoDB" id="2374147at2"/>
<dbReference type="AlphaFoldDB" id="A0A498R590"/>
<dbReference type="InterPro" id="IPR006073">
    <property type="entry name" value="GTP-bd"/>
</dbReference>
<protein>
    <recommendedName>
        <fullName evidence="1">G domain-containing protein</fullName>
    </recommendedName>
</protein>
<reference evidence="2 3" key="1">
    <citation type="submission" date="2018-06" db="EMBL/GenBank/DDBJ databases">
        <authorList>
            <person name="Strepis N."/>
        </authorList>
    </citation>
    <scope>NUCLEOTIDE SEQUENCE [LARGE SCALE GENOMIC DNA]</scope>
    <source>
        <strain evidence="2">LUCI</strain>
    </source>
</reference>
<dbReference type="Proteomes" id="UP000277811">
    <property type="component" value="Unassembled WGS sequence"/>
</dbReference>
<name>A0A498R590_9FIRM</name>
<proteinExistence type="predicted"/>
<keyword evidence="3" id="KW-1185">Reference proteome</keyword>
<sequence>MRECLIVGRPNSGKTMFTLNFAAYLGNKTIDILFKTYDGLLTSRHFTIDDAKRELCDTSPHKTRLPQSIELKMPQGKTAAHFKLTDTCGVAEKIYKEETIRKGMAQTLSLIRCADFIIHLLDLTELTVEYLKNPANIDHEIYNYGMVRHNYIMLLNKIDLAATREPVSRAAEAFPQVVILPISARYSQGFKEVKNYVARNI</sequence>
<accession>A0A498R590</accession>
<dbReference type="RefSeq" id="WP_122626956.1">
    <property type="nucleotide sequence ID" value="NZ_UPPP01000061.1"/>
</dbReference>
<feature type="domain" description="G" evidence="1">
    <location>
        <begin position="4"/>
        <end position="157"/>
    </location>
</feature>
<evidence type="ECO:0000259" key="1">
    <source>
        <dbReference type="Pfam" id="PF01926"/>
    </source>
</evidence>
<dbReference type="Pfam" id="PF01926">
    <property type="entry name" value="MMR_HSR1"/>
    <property type="match status" value="1"/>
</dbReference>
<evidence type="ECO:0000313" key="3">
    <source>
        <dbReference type="Proteomes" id="UP000277811"/>
    </source>
</evidence>